<evidence type="ECO:0000256" key="11">
    <source>
        <dbReference type="ARBA" id="ARBA00023242"/>
    </source>
</evidence>
<dbReference type="GO" id="GO:0000978">
    <property type="term" value="F:RNA polymerase II cis-regulatory region sequence-specific DNA binding"/>
    <property type="evidence" value="ECO:0007669"/>
    <property type="project" value="InterPro"/>
</dbReference>
<dbReference type="InterPro" id="IPR036960">
    <property type="entry name" value="T-box_sf"/>
</dbReference>
<dbReference type="PANTHER" id="PTHR11267:SF32">
    <property type="entry name" value="MAX GENE-ASSOCIATED PROTEIN"/>
    <property type="match status" value="1"/>
</dbReference>
<feature type="region of interest" description="Disordered" evidence="15">
    <location>
        <begin position="1843"/>
        <end position="1938"/>
    </location>
</feature>
<keyword evidence="4" id="KW-1017">Isopeptide bond</keyword>
<evidence type="ECO:0000313" key="18">
    <source>
        <dbReference type="Proteomes" id="UP000694856"/>
    </source>
</evidence>
<feature type="compositionally biased region" description="Polar residues" evidence="15">
    <location>
        <begin position="278"/>
        <end position="289"/>
    </location>
</feature>
<dbReference type="SUPFAM" id="SSF47459">
    <property type="entry name" value="HLH, helix-loop-helix DNA-binding domain"/>
    <property type="match status" value="1"/>
</dbReference>
<dbReference type="RefSeq" id="XP_032337346.1">
    <property type="nucleotide sequence ID" value="XM_032481455.1"/>
</dbReference>
<dbReference type="InterPro" id="IPR037935">
    <property type="entry name" value="MAX_gene-associated_bHLHzip"/>
</dbReference>
<evidence type="ECO:0000259" key="16">
    <source>
        <dbReference type="PROSITE" id="PS50252"/>
    </source>
</evidence>
<feature type="compositionally biased region" description="Low complexity" evidence="15">
    <location>
        <begin position="1306"/>
        <end position="1318"/>
    </location>
</feature>
<evidence type="ECO:0000256" key="9">
    <source>
        <dbReference type="ARBA" id="ARBA00023125"/>
    </source>
</evidence>
<keyword evidence="11 14" id="KW-0539">Nucleus</keyword>
<feature type="region of interest" description="Disordered" evidence="15">
    <location>
        <begin position="878"/>
        <end position="911"/>
    </location>
</feature>
<evidence type="ECO:0000259" key="17">
    <source>
        <dbReference type="PROSITE" id="PS50888"/>
    </source>
</evidence>
<dbReference type="InterPro" id="IPR032060">
    <property type="entry name" value="MGA_dom"/>
</dbReference>
<keyword evidence="6" id="KW-0832">Ubl conjugation</keyword>
<evidence type="ECO:0000256" key="4">
    <source>
        <dbReference type="ARBA" id="ARBA00022499"/>
    </source>
</evidence>
<dbReference type="InterPro" id="IPR008967">
    <property type="entry name" value="p53-like_TF_DNA-bd_sf"/>
</dbReference>
<protein>
    <recommendedName>
        <fullName evidence="13">MAX gene-associated protein</fullName>
    </recommendedName>
</protein>
<keyword evidence="2" id="KW-0488">Methylation</keyword>
<dbReference type="GO" id="GO:0000981">
    <property type="term" value="F:DNA-binding transcription factor activity, RNA polymerase II-specific"/>
    <property type="evidence" value="ECO:0007669"/>
    <property type="project" value="TreeGrafter"/>
</dbReference>
<feature type="region of interest" description="Disordered" evidence="15">
    <location>
        <begin position="1606"/>
        <end position="1629"/>
    </location>
</feature>
<dbReference type="GO" id="GO:0000785">
    <property type="term" value="C:chromatin"/>
    <property type="evidence" value="ECO:0007669"/>
    <property type="project" value="TreeGrafter"/>
</dbReference>
<keyword evidence="10" id="KW-0804">Transcription</keyword>
<comment type="subcellular location">
    <subcellularLocation>
        <location evidence="1 14">Nucleus</location>
    </subcellularLocation>
</comment>
<feature type="compositionally biased region" description="Polar residues" evidence="15">
    <location>
        <begin position="2421"/>
        <end position="2436"/>
    </location>
</feature>
<dbReference type="InterPro" id="IPR046360">
    <property type="entry name" value="T-box_DNA-bd"/>
</dbReference>
<keyword evidence="9 14" id="KW-0238">DNA-binding</keyword>
<dbReference type="SUPFAM" id="SSF49417">
    <property type="entry name" value="p53-like transcription factors"/>
    <property type="match status" value="1"/>
</dbReference>
<dbReference type="PROSITE" id="PS01264">
    <property type="entry name" value="TBOX_2"/>
    <property type="match status" value="1"/>
</dbReference>
<dbReference type="SMART" id="SM00425">
    <property type="entry name" value="TBOX"/>
    <property type="match status" value="1"/>
</dbReference>
<keyword evidence="8" id="KW-0175">Coiled coil</keyword>
<feature type="compositionally biased region" description="Basic and acidic residues" evidence="15">
    <location>
        <begin position="258"/>
        <end position="277"/>
    </location>
</feature>
<keyword evidence="5" id="KW-0597">Phosphoprotein</keyword>
<dbReference type="GeneID" id="102515406"/>
<feature type="region of interest" description="Disordered" evidence="15">
    <location>
        <begin position="1249"/>
        <end position="1328"/>
    </location>
</feature>
<dbReference type="InterPro" id="IPR001699">
    <property type="entry name" value="TF_T-box"/>
</dbReference>
<dbReference type="SMART" id="SM00353">
    <property type="entry name" value="HLH"/>
    <property type="match status" value="1"/>
</dbReference>
<dbReference type="FunFam" id="2.60.40.820:FF:000009">
    <property type="entry name" value="MAX gene-associated protein isoform X1"/>
    <property type="match status" value="1"/>
</dbReference>
<feature type="region of interest" description="Disordered" evidence="15">
    <location>
        <begin position="1376"/>
        <end position="1429"/>
    </location>
</feature>
<evidence type="ECO:0000256" key="3">
    <source>
        <dbReference type="ARBA" id="ARBA00022491"/>
    </source>
</evidence>
<keyword evidence="3" id="KW-0678">Repressor</keyword>
<evidence type="ECO:0000313" key="19">
    <source>
        <dbReference type="RefSeq" id="XP_032337346.1"/>
    </source>
</evidence>
<feature type="region of interest" description="Disordered" evidence="15">
    <location>
        <begin position="597"/>
        <end position="655"/>
    </location>
</feature>
<evidence type="ECO:0000256" key="5">
    <source>
        <dbReference type="ARBA" id="ARBA00022553"/>
    </source>
</evidence>
<evidence type="ECO:0000256" key="2">
    <source>
        <dbReference type="ARBA" id="ARBA00022481"/>
    </source>
</evidence>
<feature type="compositionally biased region" description="Low complexity" evidence="15">
    <location>
        <begin position="1542"/>
        <end position="1556"/>
    </location>
</feature>
<evidence type="ECO:0000256" key="15">
    <source>
        <dbReference type="SAM" id="MobiDB-lite"/>
    </source>
</evidence>
<feature type="compositionally biased region" description="Basic residues" evidence="15">
    <location>
        <begin position="613"/>
        <end position="624"/>
    </location>
</feature>
<dbReference type="Gene3D" id="2.60.40.820">
    <property type="entry name" value="Transcription factor, T-box"/>
    <property type="match status" value="1"/>
</dbReference>
<dbReference type="CDD" id="cd20195">
    <property type="entry name" value="T-box_MGA-like"/>
    <property type="match status" value="1"/>
</dbReference>
<feature type="compositionally biased region" description="Polar residues" evidence="15">
    <location>
        <begin position="684"/>
        <end position="696"/>
    </location>
</feature>
<feature type="region of interest" description="Disordered" evidence="15">
    <location>
        <begin position="679"/>
        <end position="698"/>
    </location>
</feature>
<dbReference type="Pfam" id="PF00907">
    <property type="entry name" value="T-box"/>
    <property type="match status" value="1"/>
</dbReference>
<feature type="region of interest" description="Disordered" evidence="15">
    <location>
        <begin position="2821"/>
        <end position="2845"/>
    </location>
</feature>
<feature type="compositionally biased region" description="Low complexity" evidence="15">
    <location>
        <begin position="1254"/>
        <end position="1266"/>
    </location>
</feature>
<feature type="domain" description="T-box" evidence="16">
    <location>
        <begin position="79"/>
        <end position="260"/>
    </location>
</feature>
<feature type="compositionally biased region" description="Acidic residues" evidence="15">
    <location>
        <begin position="2177"/>
        <end position="2191"/>
    </location>
</feature>
<dbReference type="CDD" id="cd18911">
    <property type="entry name" value="bHLHzip_MGA"/>
    <property type="match status" value="1"/>
</dbReference>
<keyword evidence="7" id="KW-0805">Transcription regulation</keyword>
<feature type="compositionally biased region" description="Polar residues" evidence="15">
    <location>
        <begin position="1785"/>
        <end position="1795"/>
    </location>
</feature>
<dbReference type="Gene3D" id="4.10.280.10">
    <property type="entry name" value="Helix-loop-helix DNA-binding domain"/>
    <property type="match status" value="1"/>
</dbReference>
<feature type="region of interest" description="Disordered" evidence="15">
    <location>
        <begin position="1532"/>
        <end position="1564"/>
    </location>
</feature>
<evidence type="ECO:0000256" key="10">
    <source>
        <dbReference type="ARBA" id="ARBA00023163"/>
    </source>
</evidence>
<feature type="compositionally biased region" description="Polar residues" evidence="15">
    <location>
        <begin position="901"/>
        <end position="911"/>
    </location>
</feature>
<dbReference type="PROSITE" id="PS50888">
    <property type="entry name" value="BHLH"/>
    <property type="match status" value="1"/>
</dbReference>
<evidence type="ECO:0000256" key="14">
    <source>
        <dbReference type="PROSITE-ProRule" id="PRU00201"/>
    </source>
</evidence>
<name>A0A8B8T502_CAMFR</name>
<dbReference type="GO" id="GO:0001708">
    <property type="term" value="P:cell fate specification"/>
    <property type="evidence" value="ECO:0007669"/>
    <property type="project" value="TreeGrafter"/>
</dbReference>
<sequence length="2944" mass="323979">MEEKQQIILANQDGGTVAGAAPTFFVILKQPGNGKTDQGILVTNRDACALASSVSSPGKSKGKICLPADCTVGGITVTLDNNSMWNEFYHRSTEMILTKQGRRMFPYCRYWITGLDSNMKYILVMDISPVDNHRYKWNGRWWEPSGKAEPHVLGRVFIHPESPSTGHYWMHQPVSFYKLKLTNNTLDQEGHIILHSMHRYLPRLHLVPAEKATDVIQLNGPGVHTFTFPQTEFFAVTAYQNIQITQLKIDYNPFAKGFRDDGLNSKPQRDGKQKNNSDQEGNSVPSSPGQRIRLTEGEGSEIQLTDADPLSRGHETSSKGLEKPSLNIKQDFLGFMDIDTALGDVPQLKQEVSESLVANSFEDGSHVTSPLNPNGNFNVVIKEEPLDDYEYELGECPEGVTVKQEETDEETDVYSNSDDDPILEKQLKRHNKFDNLEADHLSSKWLPSSPSGVAKAKMFKLDAGKMPVVYLEPCAVTKSTVKISELPDNMLSTARKDKSSVLTELDYLPTYIENSNETGFCLGKESGNGLRRHSPDFRVVQNYPSLNEPQWKYPDISDSINTEKILDDSKSSAGDSFLGKEDLGRKRTTMLKISTASKAVNASQNAPPNVPGKRGRPRKLRLSKAGRPPKNTGKSLTSTKNTPLGPGSTFPDVKPDLEDVDGVLFVSFESKEALDIHAVDGTTEEPSSLQASTTNDPGCRARISQLEKELIEDLKALRHKQVIHPGLQEVGLKLNSVDPTMSIDLKYLGVQLPLAPATSFPFWNLTGTNPASPDAGFPFVSRTGKTNDFTKIKGWRGKFHSASASRNEGGNSEGSLKNRSAFCSDKLDEYLENEGKLMETSMGFSSNAPTSPVVYQLPTKSTSYVRTLDSVLKKQSTISPSTSYSLKPHSVPTASRKAKSQSKQATFSGRTKSSYKSILPYPVSPKQKHTHIILGDKVTKNSSSTISEIRVNNLVVPTLDENTFPKQISLRQAHQQQQQQQQGTRPPGLSKSQVKLMDLEDCALWEGKPRTYITEERADVSLTTLLTAQASLKTKPIHTIIRKRAPPCNNDFCRLGCICSSLALEKRQPAHCRRPDCMFGCTCLKRKVVLVKGGSKTKHFQRKAAHRDPVFYDNLGEEQREEGEEGVKEEEEQLKEKKKRKKLEYTICETEPEQPVRHYPLWVKVEGEVDPEPVYIPTPSVIEPMKPLLLPQPEVLSPTVKGKLLPGAKPARSYTPKPNPVIREEDKDPVYLYFESMMTCARVRVYERKKEQRQPSPSSSFQQQGSCHSSPENCSVKELDSEQQPLKPMTCDLEDDSDKSQEKSWKSSCNEGESSSTSYVHQRSPGGPTKLIEIISDCNWEEDRNKILSILSQHINSNMPQSLKVGSFIIELASQRKSRGEKNPPVYSSRVKISMPSCQDQDDMAEKSGSETPDGPLSPGKMDDNSPVQTDALDSVRERLHGGKGLPFYAGLSPAGKLVAYKRKPSSSTSGLIQVNGKSYPQAKLLLGQMGALHPANRLAAYITGRLRPSVLDLSTLSTVISKVASNAKVAASRKPRTLLPSTSNSKTTSSSGTTTNRPGKNLKAFVPAKRPIVMVTTAASSSMVTTPTSSLSSVPIILSGIDGSPPVSQRPENAPQIPVATPQVSPNTVKRAGPRLLLIPVQQGSPTLRPVPNTQLQGHRMVLQPVRSPSGMNLFRHPNGQIVQLLPLHQLRGSNTQPSLQPVMFRNPGSVMGIRLPTPSKPSETPPSSTSSSAFSVMNPVIQAVGSSPAMNVITQAPSLLSSGPSFVSQSGTLTLRISPPEPQSFTSKTGSETKITYSSGGQPVGTASLIPLQSGSFALLQIPGQKPVPSSILQHVASLQMKRESQNADHKDETTSLKREQETRKALQSGGEAIDPETNIRNQNSAAAVSEETLNDSLEDRGDHLDEESLTEEGPATVKSSEHASITGSHSGEDYYKDVDEEYGTKNRNSSKEELTILEVKTISERASQTVQSVSNMQLKKLGDVTIEQQKGLDNPEGKSNEFPVISKEESKLEFSGSRVVEQQSNLQPEVKEKGCGDSLEKDSIRERWRKHLKSPLTQKCVRTSEECKKEADEQLIKETKTCQENSDVFEQEQGISDLLGKNGSTENARVLKTECDSWRRISSPAAFSIVPRRATKGSRGEGHFQGHLLLSGEQIKPKQEKKGGRSSADFTVLDLEEDDEEDENEKTDDSIDEIVDVVSDYQSEEVDDVEKVNNCVEYIEDDEEQVDIETVEELSEEINVAHMKTTAAHTQTFQQPCRTHISADEKVAERSRKAPPVPLKLKPDYWSEKLQKEAEAFAYYRRTHTANERRRRGEMRDLFEKLKITLGLLHSSKVSKSLILTRAFSEIQGLTDQADKLIGQKNLLTRKRNILIRKVSSLSGKTEEVVLKKLEYIYAKQQALEAQKRKKKMGSDEFEVSPRTSKQQEGSSASSVDLGQMFLNNRKGKPLILSRKRDQATENTSPSNTPHTSANIVMTPQGQLLTLKGPLFSGPVVTVSPALLEADLKPQVASSVVAQSENDDLFMMPRIVNVTSLATEGGLVDMGGSKYPHEVPDGKPPDHLKNTVRNEDNSCEDSGRVSSRGNHRDGRVTLGPTQVYLSNKDSDFPQIVDVSSMQEAREFLPKKISGDVRGIQYKWKGSESRRERLKPKESSFHKLKVKDLKDSSIEMELRKVASAIEEAALDPSELLTNMEDEDDTDETLTSLLNEIAFLNQQLNDDSVSLAELPSSMDTEFPGDARQAFISKLPPGNRAAFQVGHLGTGLKELPDVQGESDSASPLLLHLEDDDFSENEKQLAEPASEPDVLKIVIDTEIKDSLLSHRKVGDGGKNTSGIPAEPESVSSPPILHMKAGLENSSTDTLWRPMPKLAPLGLKVANPSSDADGQSLKVMPCLAPVATKVGSAGHKMNLTGNDQECRESKVMPTLAPVVAKLGNSGVSPSSAGK</sequence>
<accession>A0A8B8T502</accession>
<dbReference type="InterPro" id="IPR018186">
    <property type="entry name" value="TF_T-box_CS"/>
</dbReference>
<feature type="region of interest" description="Disordered" evidence="15">
    <location>
        <begin position="2409"/>
        <end position="2438"/>
    </location>
</feature>
<dbReference type="PROSITE" id="PS50252">
    <property type="entry name" value="TBOX_3"/>
    <property type="match status" value="1"/>
</dbReference>
<dbReference type="InterPro" id="IPR011598">
    <property type="entry name" value="bHLH_dom"/>
</dbReference>
<feature type="region of interest" description="Disordered" evidence="15">
    <location>
        <begin position="2135"/>
        <end position="2191"/>
    </location>
</feature>
<dbReference type="PANTHER" id="PTHR11267">
    <property type="entry name" value="T-BOX PROTEIN-RELATED"/>
    <property type="match status" value="1"/>
</dbReference>
<gene>
    <name evidence="19" type="primary">MGA</name>
</gene>
<dbReference type="CTD" id="23269"/>
<feature type="region of interest" description="Disordered" evidence="15">
    <location>
        <begin position="1715"/>
        <end position="1735"/>
    </location>
</feature>
<dbReference type="GO" id="GO:0071339">
    <property type="term" value="C:MLL1 complex"/>
    <property type="evidence" value="ECO:0007669"/>
    <property type="project" value="InterPro"/>
</dbReference>
<reference evidence="19" key="1">
    <citation type="submission" date="2025-08" db="UniProtKB">
        <authorList>
            <consortium name="RefSeq"/>
        </authorList>
    </citation>
    <scope>IDENTIFICATION</scope>
    <source>
        <tissue evidence="19">Ear skin</tissue>
    </source>
</reference>
<proteinExistence type="predicted"/>
<dbReference type="FunFam" id="4.10.280.10:FF:000040">
    <property type="entry name" value="MAX gene-associated protein isoform X1"/>
    <property type="match status" value="1"/>
</dbReference>
<feature type="region of interest" description="Disordered" evidence="15">
    <location>
        <begin position="2552"/>
        <end position="2592"/>
    </location>
</feature>
<evidence type="ECO:0000256" key="7">
    <source>
        <dbReference type="ARBA" id="ARBA00023015"/>
    </source>
</evidence>
<organism evidence="18 19">
    <name type="scientific">Camelus ferus</name>
    <name type="common">Wild bactrian camel</name>
    <name type="synonym">Camelus bactrianus ferus</name>
    <dbReference type="NCBI Taxonomy" id="419612"/>
    <lineage>
        <taxon>Eukaryota</taxon>
        <taxon>Metazoa</taxon>
        <taxon>Chordata</taxon>
        <taxon>Craniata</taxon>
        <taxon>Vertebrata</taxon>
        <taxon>Euteleostomi</taxon>
        <taxon>Mammalia</taxon>
        <taxon>Eutheria</taxon>
        <taxon>Laurasiatheria</taxon>
        <taxon>Artiodactyla</taxon>
        <taxon>Tylopoda</taxon>
        <taxon>Camelidae</taxon>
        <taxon>Camelus</taxon>
    </lineage>
</organism>
<feature type="region of interest" description="Disordered" evidence="15">
    <location>
        <begin position="2450"/>
        <end position="2474"/>
    </location>
</feature>
<comment type="caution">
    <text evidence="14">Lacks conserved residue(s) required for the propagation of feature annotation.</text>
</comment>
<feature type="region of interest" description="Disordered" evidence="15">
    <location>
        <begin position="1776"/>
        <end position="1795"/>
    </location>
</feature>
<dbReference type="GO" id="GO:0045893">
    <property type="term" value="P:positive regulation of DNA-templated transcription"/>
    <property type="evidence" value="ECO:0007669"/>
    <property type="project" value="InterPro"/>
</dbReference>
<keyword evidence="18" id="KW-1185">Reference proteome</keyword>
<feature type="compositionally biased region" description="Polar residues" evidence="15">
    <location>
        <begin position="597"/>
        <end position="607"/>
    </location>
</feature>
<feature type="compositionally biased region" description="Polar residues" evidence="15">
    <location>
        <begin position="2460"/>
        <end position="2474"/>
    </location>
</feature>
<feature type="compositionally biased region" description="Basic and acidic residues" evidence="15">
    <location>
        <begin position="309"/>
        <end position="322"/>
    </location>
</feature>
<feature type="compositionally biased region" description="Low complexity" evidence="15">
    <location>
        <begin position="1718"/>
        <end position="1734"/>
    </location>
</feature>
<dbReference type="GO" id="GO:0046983">
    <property type="term" value="F:protein dimerization activity"/>
    <property type="evidence" value="ECO:0007669"/>
    <property type="project" value="InterPro"/>
</dbReference>
<comment type="function">
    <text evidence="12">Functions as a dual-specificity transcription factor, regulating the expression of both MAX-network and T-box family target genes. Functions as a repressor or an activator. Binds to 5'-AATTTCACACCTAGGTGTGAAATT-3' core sequence and seems to regulate MYC-MAX target genes. Suppresses transcriptional activation by MYC and inhibits MYC-dependent cell transformation. Function activated by heterodimerization with MAX. This heterodimerization serves the dual function of both generating an E-box-binding heterodimer and simultaneously blocking interaction of a corepressor.</text>
</comment>
<evidence type="ECO:0000256" key="13">
    <source>
        <dbReference type="ARBA" id="ARBA00067820"/>
    </source>
</evidence>
<dbReference type="PRINTS" id="PR00937">
    <property type="entry name" value="TBOX"/>
</dbReference>
<feature type="compositionally biased region" description="Basic and acidic residues" evidence="15">
    <location>
        <begin position="2552"/>
        <end position="2571"/>
    </location>
</feature>
<dbReference type="Proteomes" id="UP000694856">
    <property type="component" value="Chromosome 6"/>
</dbReference>
<evidence type="ECO:0000256" key="8">
    <source>
        <dbReference type="ARBA" id="ARBA00023054"/>
    </source>
</evidence>
<evidence type="ECO:0000256" key="1">
    <source>
        <dbReference type="ARBA" id="ARBA00004123"/>
    </source>
</evidence>
<evidence type="ECO:0000256" key="6">
    <source>
        <dbReference type="ARBA" id="ARBA00022843"/>
    </source>
</evidence>
<feature type="domain" description="BHLH" evidence="17">
    <location>
        <begin position="2302"/>
        <end position="2353"/>
    </location>
</feature>
<feature type="compositionally biased region" description="Basic and acidic residues" evidence="15">
    <location>
        <begin position="1843"/>
        <end position="1867"/>
    </location>
</feature>
<dbReference type="Pfam" id="PF00010">
    <property type="entry name" value="HLH"/>
    <property type="match status" value="1"/>
</dbReference>
<feature type="compositionally biased region" description="Polar residues" evidence="15">
    <location>
        <begin position="632"/>
        <end position="642"/>
    </location>
</feature>
<dbReference type="Pfam" id="PF16059">
    <property type="entry name" value="MGA_dom"/>
    <property type="match status" value="1"/>
</dbReference>
<feature type="region of interest" description="Disordered" evidence="15">
    <location>
        <begin position="969"/>
        <end position="991"/>
    </location>
</feature>
<evidence type="ECO:0000256" key="12">
    <source>
        <dbReference type="ARBA" id="ARBA00059348"/>
    </source>
</evidence>
<dbReference type="InterPro" id="IPR036638">
    <property type="entry name" value="HLH_DNA-bd_sf"/>
</dbReference>
<feature type="region of interest" description="Disordered" evidence="15">
    <location>
        <begin position="258"/>
        <end position="323"/>
    </location>
</feature>
<feature type="region of interest" description="Disordered" evidence="15">
    <location>
        <begin position="1203"/>
        <end position="1222"/>
    </location>
</feature>